<evidence type="ECO:0000256" key="1">
    <source>
        <dbReference type="ARBA" id="ARBA00001784"/>
    </source>
</evidence>
<comment type="similarity">
    <text evidence="3">Belongs to the alpha-acetolactate decarboxylase family.</text>
</comment>
<organism evidence="9 10">
    <name type="scientific">Gnomoniopsis smithogilvyi</name>
    <dbReference type="NCBI Taxonomy" id="1191159"/>
    <lineage>
        <taxon>Eukaryota</taxon>
        <taxon>Fungi</taxon>
        <taxon>Dikarya</taxon>
        <taxon>Ascomycota</taxon>
        <taxon>Pezizomycotina</taxon>
        <taxon>Sordariomycetes</taxon>
        <taxon>Sordariomycetidae</taxon>
        <taxon>Diaporthales</taxon>
        <taxon>Gnomoniaceae</taxon>
        <taxon>Gnomoniopsis</taxon>
    </lineage>
</organism>
<dbReference type="EC" id="4.1.1.5" evidence="4"/>
<comment type="pathway">
    <text evidence="2">Polyol metabolism; (R,R)-butane-2,3-diol biosynthesis; (R,R)-butane-2,3-diol from pyruvate: step 2/3.</text>
</comment>
<dbReference type="CDD" id="cd17299">
    <property type="entry name" value="acetolactate_decarboxylase"/>
    <property type="match status" value="1"/>
</dbReference>
<keyword evidence="6" id="KW-0210">Decarboxylase</keyword>
<evidence type="ECO:0000256" key="4">
    <source>
        <dbReference type="ARBA" id="ARBA00013204"/>
    </source>
</evidence>
<evidence type="ECO:0000256" key="5">
    <source>
        <dbReference type="ARBA" id="ARBA00020164"/>
    </source>
</evidence>
<protein>
    <recommendedName>
        <fullName evidence="5">Alpha-acetolactate decarboxylase</fullName>
        <ecNumber evidence="4">4.1.1.5</ecNumber>
    </recommendedName>
</protein>
<evidence type="ECO:0000256" key="2">
    <source>
        <dbReference type="ARBA" id="ARBA00005170"/>
    </source>
</evidence>
<comment type="caution">
    <text evidence="9">The sequence shown here is derived from an EMBL/GenBank/DDBJ whole genome shotgun (WGS) entry which is preliminary data.</text>
</comment>
<comment type="catalytic activity">
    <reaction evidence="1">
        <text>(2S)-2-acetolactate + H(+) = (R)-acetoin + CO2</text>
        <dbReference type="Rhea" id="RHEA:21580"/>
        <dbReference type="ChEBI" id="CHEBI:15378"/>
        <dbReference type="ChEBI" id="CHEBI:15686"/>
        <dbReference type="ChEBI" id="CHEBI:16526"/>
        <dbReference type="ChEBI" id="CHEBI:58476"/>
        <dbReference type="EC" id="4.1.1.5"/>
    </reaction>
</comment>
<dbReference type="GO" id="GO:0045151">
    <property type="term" value="P:acetoin biosynthetic process"/>
    <property type="evidence" value="ECO:0007669"/>
    <property type="project" value="UniProtKB-KW"/>
</dbReference>
<dbReference type="EMBL" id="JAPEVB010000001">
    <property type="protein sequence ID" value="KAJ4396323.1"/>
    <property type="molecule type" value="Genomic_DNA"/>
</dbReference>
<dbReference type="InterPro" id="IPR005128">
    <property type="entry name" value="Acetolactate_a_deCO2ase"/>
</dbReference>
<dbReference type="AlphaFoldDB" id="A0A9W8Z240"/>
<evidence type="ECO:0000256" key="6">
    <source>
        <dbReference type="ARBA" id="ARBA00022793"/>
    </source>
</evidence>
<proteinExistence type="inferred from homology"/>
<reference evidence="9" key="1">
    <citation type="submission" date="2022-10" db="EMBL/GenBank/DDBJ databases">
        <title>Tapping the CABI collections for fungal endophytes: first genome assemblies for Collariella, Neodidymelliopsis, Ascochyta clinopodiicola, Didymella pomorum, Didymosphaeria variabile, Neocosmospora piperis and Neocucurbitaria cava.</title>
        <authorList>
            <person name="Hill R."/>
        </authorList>
    </citation>
    <scope>NUCLEOTIDE SEQUENCE</scope>
    <source>
        <strain evidence="9">IMI 355082</strain>
    </source>
</reference>
<dbReference type="PIRSF" id="PIRSF001332">
    <property type="entry name" value="Acetolac_decarb"/>
    <property type="match status" value="1"/>
</dbReference>
<dbReference type="Gene3D" id="3.30.1330.80">
    <property type="entry name" value="Hypothetical protein, similar to alpha- acetolactate decarboxylase, domain 2"/>
    <property type="match status" value="2"/>
</dbReference>
<keyword evidence="10" id="KW-1185">Reference proteome</keyword>
<dbReference type="OrthoDB" id="509395at2759"/>
<accession>A0A9W8Z240</accession>
<dbReference type="GO" id="GO:0047605">
    <property type="term" value="F:acetolactate decarboxylase activity"/>
    <property type="evidence" value="ECO:0007669"/>
    <property type="project" value="UniProtKB-EC"/>
</dbReference>
<dbReference type="PANTHER" id="PTHR35524:SF1">
    <property type="entry name" value="ALPHA-ACETOLACTATE DECARBOXYLASE"/>
    <property type="match status" value="1"/>
</dbReference>
<evidence type="ECO:0000256" key="7">
    <source>
        <dbReference type="ARBA" id="ARBA00023061"/>
    </source>
</evidence>
<sequence>MAPNEIFQYSIVTALMDGVAENGLPVSDLLSHGDHGLGTFKHMVGEMIILDGVLYQMKSDGSVTTVDASPESNAMAPFAMVTHFEPTQTTEAVLSDKADLFAILSFLLPEAHNLYLAIRISGVFRNVTVRTVGGQTKPHEGLADVGAHQTSQTFEESLEGTIIGFHSPAYMQGVSVAGDHLHFISADKKKGGHLLGLASDGEVKVEVAPISKFHLELPVHDEDFNEASLTGDSAGIAAVEG</sequence>
<evidence type="ECO:0000256" key="8">
    <source>
        <dbReference type="ARBA" id="ARBA00023239"/>
    </source>
</evidence>
<dbReference type="NCBIfam" id="TIGR01252">
    <property type="entry name" value="acetolac_decarb"/>
    <property type="match status" value="1"/>
</dbReference>
<name>A0A9W8Z240_9PEZI</name>
<dbReference type="Pfam" id="PF03306">
    <property type="entry name" value="AAL_decarboxy"/>
    <property type="match status" value="1"/>
</dbReference>
<evidence type="ECO:0000313" key="10">
    <source>
        <dbReference type="Proteomes" id="UP001140453"/>
    </source>
</evidence>
<gene>
    <name evidence="9" type="ORF">N0V93_000542</name>
</gene>
<keyword evidence="7" id="KW-0005">Acetoin biosynthesis</keyword>
<evidence type="ECO:0000256" key="3">
    <source>
        <dbReference type="ARBA" id="ARBA00007106"/>
    </source>
</evidence>
<dbReference type="PANTHER" id="PTHR35524">
    <property type="entry name" value="ALPHA-ACETOLACTATE DECARBOXYLASE"/>
    <property type="match status" value="1"/>
</dbReference>
<keyword evidence="8" id="KW-0456">Lyase</keyword>
<dbReference type="SUPFAM" id="SSF117856">
    <property type="entry name" value="AF0104/ALDC/Ptd012-like"/>
    <property type="match status" value="1"/>
</dbReference>
<evidence type="ECO:0000313" key="9">
    <source>
        <dbReference type="EMBL" id="KAJ4396323.1"/>
    </source>
</evidence>
<dbReference type="Proteomes" id="UP001140453">
    <property type="component" value="Unassembled WGS sequence"/>
</dbReference>